<evidence type="ECO:0000313" key="2">
    <source>
        <dbReference type="Proteomes" id="UP001364617"/>
    </source>
</evidence>
<organism evidence="1 2">
    <name type="scientific">Phoxinus phoxinus</name>
    <name type="common">Eurasian minnow</name>
    <dbReference type="NCBI Taxonomy" id="58324"/>
    <lineage>
        <taxon>Eukaryota</taxon>
        <taxon>Metazoa</taxon>
        <taxon>Chordata</taxon>
        <taxon>Craniata</taxon>
        <taxon>Vertebrata</taxon>
        <taxon>Euteleostomi</taxon>
        <taxon>Actinopterygii</taxon>
        <taxon>Neopterygii</taxon>
        <taxon>Teleostei</taxon>
        <taxon>Ostariophysi</taxon>
        <taxon>Cypriniformes</taxon>
        <taxon>Leuciscidae</taxon>
        <taxon>Phoxininae</taxon>
        <taxon>Phoxinus</taxon>
    </lineage>
</organism>
<reference evidence="1 2" key="1">
    <citation type="submission" date="2024-02" db="EMBL/GenBank/DDBJ databases">
        <title>Chromosome-level genome assembly of the Eurasian Minnow (Phoxinus phoxinus).</title>
        <authorList>
            <person name="Oriowo T.O."/>
            <person name="Martin S."/>
            <person name="Stange M."/>
            <person name="Chrysostomakis Y."/>
            <person name="Brown T."/>
            <person name="Winkler S."/>
            <person name="Kukowka S."/>
            <person name="Myers E.W."/>
            <person name="Bohne A."/>
        </authorList>
    </citation>
    <scope>NUCLEOTIDE SEQUENCE [LARGE SCALE GENOMIC DNA]</scope>
    <source>
        <strain evidence="1">ZFMK-TIS-60720</strain>
        <tissue evidence="1">Whole Organism</tissue>
    </source>
</reference>
<evidence type="ECO:0000313" key="1">
    <source>
        <dbReference type="EMBL" id="KAK7126254.1"/>
    </source>
</evidence>
<sequence length="255" mass="28720">MNRKSLPVSSSTIRRRTSVDVGKRLEQIRDEDDYLSLTDMNTETGLNDRHENDSVGLLEGCLSCANDTSGIAAGAVFHEEEGGTEFESDYTEGLLASGSDSSEPEDEIYETSLSDKIADWARHFGISLVALSALLGILRLSHPDLPKDGRTLLRTKTKYSIQEKAGGKYYYFGIIHSQIGTAYQQSAFRDTYMEARQILKKALTCSTSDLQTEDEQEQSGRRRTTAKHFFGDRDVEEDYRPPKRFLLWPRLVAKM</sequence>
<protein>
    <submittedName>
        <fullName evidence="1">Uncharacterized protein</fullName>
    </submittedName>
</protein>
<comment type="caution">
    <text evidence="1">The sequence shown here is derived from an EMBL/GenBank/DDBJ whole genome shotgun (WGS) entry which is preliminary data.</text>
</comment>
<dbReference type="Proteomes" id="UP001364617">
    <property type="component" value="Unassembled WGS sequence"/>
</dbReference>
<dbReference type="AlphaFoldDB" id="A0AAN9CAC2"/>
<gene>
    <name evidence="1" type="ORF">R3I93_021590</name>
</gene>
<name>A0AAN9CAC2_9TELE</name>
<accession>A0AAN9CAC2</accession>
<dbReference type="EMBL" id="JAYKXH010000023">
    <property type="protein sequence ID" value="KAK7126254.1"/>
    <property type="molecule type" value="Genomic_DNA"/>
</dbReference>
<proteinExistence type="predicted"/>
<keyword evidence="2" id="KW-1185">Reference proteome</keyword>